<reference evidence="2 3" key="1">
    <citation type="submission" date="2012-08" db="EMBL/GenBank/DDBJ databases">
        <title>Oryza genome evolution.</title>
        <authorList>
            <person name="Wing R.A."/>
        </authorList>
    </citation>
    <scope>NUCLEOTIDE SEQUENCE</scope>
</reference>
<dbReference type="PANTHER" id="PTHR33491">
    <property type="entry name" value="OSJNBA0016N04.9 PROTEIN"/>
    <property type="match status" value="1"/>
</dbReference>
<dbReference type="EnsemblPlants" id="LPERR11G19770.2">
    <property type="protein sequence ID" value="LPERR11G19770.2"/>
    <property type="gene ID" value="LPERR11G19770"/>
</dbReference>
<evidence type="ECO:0000256" key="1">
    <source>
        <dbReference type="SAM" id="SignalP"/>
    </source>
</evidence>
<reference evidence="3" key="2">
    <citation type="submission" date="2013-12" db="EMBL/GenBank/DDBJ databases">
        <authorList>
            <person name="Yu Y."/>
            <person name="Lee S."/>
            <person name="de Baynast K."/>
            <person name="Wissotski M."/>
            <person name="Liu L."/>
            <person name="Talag J."/>
            <person name="Goicoechea J."/>
            <person name="Angelova A."/>
            <person name="Jetty R."/>
            <person name="Kudrna D."/>
            <person name="Golser W."/>
            <person name="Rivera L."/>
            <person name="Zhang J."/>
            <person name="Wing R."/>
        </authorList>
    </citation>
    <scope>NUCLEOTIDE SEQUENCE</scope>
</reference>
<accession>A0A0D9XVI9</accession>
<evidence type="ECO:0000313" key="2">
    <source>
        <dbReference type="EnsemblPlants" id="LPERR11G19770.2"/>
    </source>
</evidence>
<dbReference type="Proteomes" id="UP000032180">
    <property type="component" value="Chromosome 11"/>
</dbReference>
<evidence type="ECO:0000313" key="3">
    <source>
        <dbReference type="Proteomes" id="UP000032180"/>
    </source>
</evidence>
<evidence type="ECO:0008006" key="4">
    <source>
        <dbReference type="Google" id="ProtNLM"/>
    </source>
</evidence>
<keyword evidence="3" id="KW-1185">Reference proteome</keyword>
<name>A0A0D9XVI9_9ORYZ</name>
<feature type="chain" id="PRO_5002350359" description="Wall-associated receptor kinase galacturonan-binding domain-containing protein" evidence="1">
    <location>
        <begin position="33"/>
        <end position="157"/>
    </location>
</feature>
<keyword evidence="1" id="KW-0732">Signal</keyword>
<protein>
    <recommendedName>
        <fullName evidence="4">Wall-associated receptor kinase galacturonan-binding domain-containing protein</fullName>
    </recommendedName>
</protein>
<dbReference type="Gramene" id="LPERR11G19770.2">
    <property type="protein sequence ID" value="LPERR11G19770.2"/>
    <property type="gene ID" value="LPERR11G19770"/>
</dbReference>
<dbReference type="HOGENOM" id="CLU_1680455_0_0_1"/>
<sequence length="157" mass="17423">MKVKHIAIMPMQQVVLLLWLVLVAAPAAVAVAATQQRPGWCGDVDIPYPFGMDDECNHSFSPPRPYMGDFEITDISLEMGEMRVYGDVVHACYNSSQGIDSARLNAMSWGNISTTPNLAWEYSPSNYAFVAEKGRAWAALPTSQRPYQQIMSLICYA</sequence>
<dbReference type="AlphaFoldDB" id="A0A0D9XVI9"/>
<organism evidence="2 3">
    <name type="scientific">Leersia perrieri</name>
    <dbReference type="NCBI Taxonomy" id="77586"/>
    <lineage>
        <taxon>Eukaryota</taxon>
        <taxon>Viridiplantae</taxon>
        <taxon>Streptophyta</taxon>
        <taxon>Embryophyta</taxon>
        <taxon>Tracheophyta</taxon>
        <taxon>Spermatophyta</taxon>
        <taxon>Magnoliopsida</taxon>
        <taxon>Liliopsida</taxon>
        <taxon>Poales</taxon>
        <taxon>Poaceae</taxon>
        <taxon>BOP clade</taxon>
        <taxon>Oryzoideae</taxon>
        <taxon>Oryzeae</taxon>
        <taxon>Oryzinae</taxon>
        <taxon>Leersia</taxon>
    </lineage>
</organism>
<proteinExistence type="predicted"/>
<reference evidence="2" key="3">
    <citation type="submission" date="2015-04" db="UniProtKB">
        <authorList>
            <consortium name="EnsemblPlants"/>
        </authorList>
    </citation>
    <scope>IDENTIFICATION</scope>
</reference>
<feature type="signal peptide" evidence="1">
    <location>
        <begin position="1"/>
        <end position="32"/>
    </location>
</feature>